<dbReference type="RefSeq" id="WP_008415839.1">
    <property type="nucleotide sequence ID" value="NC_014297.1"/>
</dbReference>
<name>D8J6Y2_HALJB</name>
<gene>
    <name evidence="1" type="ordered locus">HacjB3_12770</name>
    <name evidence="2" type="ORF">C497_07974</name>
</gene>
<keyword evidence="4" id="KW-1185">Reference proteome</keyword>
<dbReference type="EMBL" id="AOHV01000024">
    <property type="protein sequence ID" value="ELY38031.1"/>
    <property type="molecule type" value="Genomic_DNA"/>
</dbReference>
<reference evidence="2 4" key="2">
    <citation type="journal article" date="2014" name="PLoS Genet.">
        <title>Phylogenetically driven sequencing of extremely halophilic archaea reveals strategies for static and dynamic osmo-response.</title>
        <authorList>
            <person name="Becker E.A."/>
            <person name="Seitzer P.M."/>
            <person name="Tritt A."/>
            <person name="Larsen D."/>
            <person name="Krusor M."/>
            <person name="Yao A.I."/>
            <person name="Wu D."/>
            <person name="Madern D."/>
            <person name="Eisen J.A."/>
            <person name="Darling A.E."/>
            <person name="Facciotti M.T."/>
        </authorList>
    </citation>
    <scope>NUCLEOTIDE SEQUENCE [LARGE SCALE GENOMIC DNA]</scope>
    <source>
        <strain evidence="2">B3</strain>
        <strain evidence="4">DSM 18796 / CECT 7217 / JCM 14584 / KCTC 4019 / B3</strain>
    </source>
</reference>
<organism evidence="1 3">
    <name type="scientific">Halalkalicoccus jeotgali (strain DSM 18796 / CECT 7217 / JCM 14584 / KCTC 4019 / B3)</name>
    <dbReference type="NCBI Taxonomy" id="795797"/>
    <lineage>
        <taxon>Archaea</taxon>
        <taxon>Methanobacteriati</taxon>
        <taxon>Methanobacteriota</taxon>
        <taxon>Stenosarchaea group</taxon>
        <taxon>Halobacteria</taxon>
        <taxon>Halobacteriales</taxon>
        <taxon>Halococcaceae</taxon>
        <taxon>Halalkalicoccus</taxon>
    </lineage>
</organism>
<dbReference type="KEGG" id="hje:HacjB3_12770"/>
<accession>D8J6Y2</accession>
<dbReference type="Proteomes" id="UP000000390">
    <property type="component" value="Chromosome"/>
</dbReference>
<dbReference type="EMBL" id="CP002062">
    <property type="protein sequence ID" value="ADJ15935.1"/>
    <property type="molecule type" value="Genomic_DNA"/>
</dbReference>
<sequence length="45" mass="4997">MVPLRTAPLGLLARRPIAAAVFTVEAVYFERESIAQGVREAERQL</sequence>
<protein>
    <submittedName>
        <fullName evidence="1">Uncharacterized protein</fullName>
    </submittedName>
</protein>
<proteinExistence type="predicted"/>
<evidence type="ECO:0000313" key="2">
    <source>
        <dbReference type="EMBL" id="ELY38031.1"/>
    </source>
</evidence>
<dbReference type="HOGENOM" id="CLU_3194381_0_0_2"/>
<dbReference type="GeneID" id="54763668"/>
<dbReference type="PATRIC" id="fig|795797.18.peg.2555"/>
<evidence type="ECO:0000313" key="3">
    <source>
        <dbReference type="Proteomes" id="UP000000390"/>
    </source>
</evidence>
<dbReference type="AlphaFoldDB" id="D8J6Y2"/>
<dbReference type="STRING" id="795797.HacjB3_12770"/>
<evidence type="ECO:0000313" key="4">
    <source>
        <dbReference type="Proteomes" id="UP000011645"/>
    </source>
</evidence>
<dbReference type="Proteomes" id="UP000011645">
    <property type="component" value="Unassembled WGS sequence"/>
</dbReference>
<evidence type="ECO:0000313" key="1">
    <source>
        <dbReference type="EMBL" id="ADJ15935.1"/>
    </source>
</evidence>
<reference evidence="1 3" key="1">
    <citation type="journal article" date="2010" name="J. Bacteriol.">
        <title>Complete genome sequence of Halalkalicoccus jeotgali B3(T), an extremely halophilic archaeon.</title>
        <authorList>
            <person name="Roh S.W."/>
            <person name="Nam Y.D."/>
            <person name="Nam S.H."/>
            <person name="Choi S.H."/>
            <person name="Park H.S."/>
            <person name="Bae J.W."/>
        </authorList>
    </citation>
    <scope>NUCLEOTIDE SEQUENCE [LARGE SCALE GENOMIC DNA]</scope>
    <source>
        <strain evidence="1">B3</strain>
        <strain evidence="3">DSM 18796 / CECT 7217 / JCM 14584 / KCTC 4019 / B3</strain>
    </source>
</reference>